<evidence type="ECO:0000256" key="2">
    <source>
        <dbReference type="SAM" id="MobiDB-lite"/>
    </source>
</evidence>
<dbReference type="InterPro" id="IPR050466">
    <property type="entry name" value="Carboxylest/Gibb_receptor"/>
</dbReference>
<name>A0A7N0UVH1_KALFE</name>
<keyword evidence="5" id="KW-1185">Reference proteome</keyword>
<sequence length="171" mass="18958">MLKQHADLSKLFVVGDNVGGNITYNLLVRAGKCGLLDGVSLIGSVLVNSYLSSSEDATNQMWMYICPDNKGVDDPKIKPDLNDLKLISGNRMLLLKVKKDEYQLRDRELAFAVSSRKVAGVERSTPMKPPARSLRARTHNPRGTMKARTLSSLFSGTFKSVKMVRLRDFGV</sequence>
<evidence type="ECO:0000259" key="3">
    <source>
        <dbReference type="Pfam" id="PF07859"/>
    </source>
</evidence>
<evidence type="ECO:0000256" key="1">
    <source>
        <dbReference type="ARBA" id="ARBA00010515"/>
    </source>
</evidence>
<reference evidence="4" key="1">
    <citation type="submission" date="2021-01" db="UniProtKB">
        <authorList>
            <consortium name="EnsemblPlants"/>
        </authorList>
    </citation>
    <scope>IDENTIFICATION</scope>
</reference>
<dbReference type="Gramene" id="Kaladp0088s0064.1.v1.1">
    <property type="protein sequence ID" value="Kaladp0088s0064.1.v1.1"/>
    <property type="gene ID" value="Kaladp0088s0064.v1.1"/>
</dbReference>
<dbReference type="AlphaFoldDB" id="A0A7N0UVH1"/>
<dbReference type="Proteomes" id="UP000594263">
    <property type="component" value="Unplaced"/>
</dbReference>
<dbReference type="InterPro" id="IPR013094">
    <property type="entry name" value="AB_hydrolase_3"/>
</dbReference>
<dbReference type="Pfam" id="PF07859">
    <property type="entry name" value="Abhydrolase_3"/>
    <property type="match status" value="1"/>
</dbReference>
<dbReference type="SUPFAM" id="SSF53474">
    <property type="entry name" value="alpha/beta-Hydrolases"/>
    <property type="match status" value="1"/>
</dbReference>
<dbReference type="InterPro" id="IPR029058">
    <property type="entry name" value="AB_hydrolase_fold"/>
</dbReference>
<proteinExistence type="inferred from homology"/>
<organism evidence="4 5">
    <name type="scientific">Kalanchoe fedtschenkoi</name>
    <name type="common">Lavender scallops</name>
    <name type="synonym">South American air plant</name>
    <dbReference type="NCBI Taxonomy" id="63787"/>
    <lineage>
        <taxon>Eukaryota</taxon>
        <taxon>Viridiplantae</taxon>
        <taxon>Streptophyta</taxon>
        <taxon>Embryophyta</taxon>
        <taxon>Tracheophyta</taxon>
        <taxon>Spermatophyta</taxon>
        <taxon>Magnoliopsida</taxon>
        <taxon>eudicotyledons</taxon>
        <taxon>Gunneridae</taxon>
        <taxon>Pentapetalae</taxon>
        <taxon>Saxifragales</taxon>
        <taxon>Crassulaceae</taxon>
        <taxon>Kalanchoe</taxon>
    </lineage>
</organism>
<dbReference type="Gene3D" id="3.40.50.1820">
    <property type="entry name" value="alpha/beta hydrolase"/>
    <property type="match status" value="1"/>
</dbReference>
<protein>
    <recommendedName>
        <fullName evidence="3">Alpha/beta hydrolase fold-3 domain-containing protein</fullName>
    </recommendedName>
</protein>
<dbReference type="PANTHER" id="PTHR23024">
    <property type="entry name" value="ARYLACETAMIDE DEACETYLASE"/>
    <property type="match status" value="1"/>
</dbReference>
<dbReference type="EnsemblPlants" id="Kaladp0088s0064.1.v1.1">
    <property type="protein sequence ID" value="Kaladp0088s0064.1.v1.1"/>
    <property type="gene ID" value="Kaladp0088s0064.v1.1"/>
</dbReference>
<evidence type="ECO:0000313" key="5">
    <source>
        <dbReference type="Proteomes" id="UP000594263"/>
    </source>
</evidence>
<comment type="similarity">
    <text evidence="1">Belongs to the 'GDXG' lipolytic enzyme family.</text>
</comment>
<evidence type="ECO:0000313" key="4">
    <source>
        <dbReference type="EnsemblPlants" id="Kaladp0088s0064.1.v1.1"/>
    </source>
</evidence>
<accession>A0A7N0UVH1</accession>
<feature type="region of interest" description="Disordered" evidence="2">
    <location>
        <begin position="122"/>
        <end position="142"/>
    </location>
</feature>
<dbReference type="PANTHER" id="PTHR23024:SF582">
    <property type="entry name" value="CARBOXYLESTERASE 12-RELATED"/>
    <property type="match status" value="1"/>
</dbReference>
<dbReference type="GO" id="GO:0016787">
    <property type="term" value="F:hydrolase activity"/>
    <property type="evidence" value="ECO:0007669"/>
    <property type="project" value="InterPro"/>
</dbReference>
<feature type="domain" description="Alpha/beta hydrolase fold-3" evidence="3">
    <location>
        <begin position="3"/>
        <end position="117"/>
    </location>
</feature>